<dbReference type="SMART" id="SM00487">
    <property type="entry name" value="DEXDc"/>
    <property type="match status" value="1"/>
</dbReference>
<evidence type="ECO:0000256" key="8">
    <source>
        <dbReference type="ARBA" id="ARBA00023125"/>
    </source>
</evidence>
<dbReference type="KEGG" id="axl:AXY_15360"/>
<dbReference type="Gene3D" id="3.40.50.300">
    <property type="entry name" value="P-loop containing nucleotide triphosphate hydrolases"/>
    <property type="match status" value="2"/>
</dbReference>
<keyword evidence="5 15" id="KW-0378">Hydrolase</keyword>
<gene>
    <name evidence="18" type="primary">recG</name>
    <name evidence="18" type="ordered locus">AXY_15360</name>
</gene>
<evidence type="ECO:0000256" key="14">
    <source>
        <dbReference type="ARBA" id="ARBA00048988"/>
    </source>
</evidence>
<comment type="function">
    <text evidence="15">Plays a critical role in recombination and DNA repair. Helps process Holliday junction intermediates to mature products by catalyzing branch migration. Has replication fork regression activity, unwinds stalled or blocked replication forks to make a HJ that can be resolved. Has a DNA unwinding activity characteristic of a DNA helicase with 3'-5' polarity.</text>
</comment>
<dbReference type="Gene3D" id="2.40.50.140">
    <property type="entry name" value="Nucleic acid-binding proteins"/>
    <property type="match status" value="1"/>
</dbReference>
<feature type="domain" description="Helicase ATP-binding" evidence="16">
    <location>
        <begin position="271"/>
        <end position="431"/>
    </location>
</feature>
<evidence type="ECO:0000259" key="17">
    <source>
        <dbReference type="PROSITE" id="PS51194"/>
    </source>
</evidence>
<proteinExistence type="inferred from homology"/>
<evidence type="ECO:0000256" key="13">
    <source>
        <dbReference type="ARBA" id="ARBA00034808"/>
    </source>
</evidence>
<dbReference type="CDD" id="cd17992">
    <property type="entry name" value="DEXHc_RecG"/>
    <property type="match status" value="1"/>
</dbReference>
<dbReference type="GO" id="GO:0005524">
    <property type="term" value="F:ATP binding"/>
    <property type="evidence" value="ECO:0007669"/>
    <property type="project" value="UniProtKB-KW"/>
</dbReference>
<dbReference type="Proteomes" id="UP000006294">
    <property type="component" value="Chromosome"/>
</dbReference>
<dbReference type="GO" id="GO:0003677">
    <property type="term" value="F:DNA binding"/>
    <property type="evidence" value="ECO:0007669"/>
    <property type="project" value="UniProtKB-KW"/>
</dbReference>
<dbReference type="eggNOG" id="COG1200">
    <property type="taxonomic scope" value="Bacteria"/>
</dbReference>
<keyword evidence="11" id="KW-0413">Isomerase</keyword>
<dbReference type="PROSITE" id="PS51192">
    <property type="entry name" value="HELICASE_ATP_BIND_1"/>
    <property type="match status" value="1"/>
</dbReference>
<dbReference type="CDD" id="cd18811">
    <property type="entry name" value="SF2_C_RecG"/>
    <property type="match status" value="1"/>
</dbReference>
<dbReference type="NCBIfam" id="NF008168">
    <property type="entry name" value="PRK10917.2-2"/>
    <property type="match status" value="1"/>
</dbReference>
<dbReference type="GO" id="GO:0006281">
    <property type="term" value="P:DNA repair"/>
    <property type="evidence" value="ECO:0007669"/>
    <property type="project" value="UniProtKB-UniRule"/>
</dbReference>
<keyword evidence="8" id="KW-0238">DNA-binding</keyword>
<evidence type="ECO:0000256" key="9">
    <source>
        <dbReference type="ARBA" id="ARBA00023172"/>
    </source>
</evidence>
<dbReference type="HOGENOM" id="CLU_005122_7_1_9"/>
<keyword evidence="3 15" id="KW-0547">Nucleotide-binding</keyword>
<dbReference type="GO" id="GO:0043138">
    <property type="term" value="F:3'-5' DNA helicase activity"/>
    <property type="evidence" value="ECO:0007669"/>
    <property type="project" value="UniProtKB-EC"/>
</dbReference>
<protein>
    <recommendedName>
        <fullName evidence="2 15">ATP-dependent DNA helicase RecG</fullName>
        <ecNumber evidence="13 15">5.6.2.4</ecNumber>
    </recommendedName>
</protein>
<dbReference type="Pfam" id="PF17191">
    <property type="entry name" value="RecG_wedge"/>
    <property type="match status" value="1"/>
</dbReference>
<dbReference type="InterPro" id="IPR011545">
    <property type="entry name" value="DEAD/DEAH_box_helicase_dom"/>
</dbReference>
<dbReference type="EMBL" id="AP012050">
    <property type="protein sequence ID" value="BAM47668.1"/>
    <property type="molecule type" value="Genomic_DNA"/>
</dbReference>
<dbReference type="InterPro" id="IPR014001">
    <property type="entry name" value="Helicase_ATP-bd"/>
</dbReference>
<dbReference type="PANTHER" id="PTHR47964">
    <property type="entry name" value="ATP-DEPENDENT DNA HELICASE HOMOLOG RECG, CHLOROPLASTIC"/>
    <property type="match status" value="1"/>
</dbReference>
<dbReference type="Pfam" id="PF00271">
    <property type="entry name" value="Helicase_C"/>
    <property type="match status" value="1"/>
</dbReference>
<evidence type="ECO:0000256" key="2">
    <source>
        <dbReference type="ARBA" id="ARBA00017846"/>
    </source>
</evidence>
<dbReference type="SUPFAM" id="SSF50249">
    <property type="entry name" value="Nucleic acid-binding proteins"/>
    <property type="match status" value="1"/>
</dbReference>
<dbReference type="Pfam" id="PF00270">
    <property type="entry name" value="DEAD"/>
    <property type="match status" value="1"/>
</dbReference>
<organism evidence="18 19">
    <name type="scientific">Amphibacillus xylanus (strain ATCC 51415 / DSM 6626 / JCM 7361 / LMG 17667 / NBRC 15112 / Ep01)</name>
    <dbReference type="NCBI Taxonomy" id="698758"/>
    <lineage>
        <taxon>Bacteria</taxon>
        <taxon>Bacillati</taxon>
        <taxon>Bacillota</taxon>
        <taxon>Bacilli</taxon>
        <taxon>Bacillales</taxon>
        <taxon>Bacillaceae</taxon>
        <taxon>Amphibacillus</taxon>
    </lineage>
</organism>
<dbReference type="GO" id="GO:0016887">
    <property type="term" value="F:ATP hydrolysis activity"/>
    <property type="evidence" value="ECO:0007669"/>
    <property type="project" value="RHEA"/>
</dbReference>
<comment type="catalytic activity">
    <reaction evidence="14 15">
        <text>ATP + H2O = ADP + phosphate + H(+)</text>
        <dbReference type="Rhea" id="RHEA:13065"/>
        <dbReference type="ChEBI" id="CHEBI:15377"/>
        <dbReference type="ChEBI" id="CHEBI:15378"/>
        <dbReference type="ChEBI" id="CHEBI:30616"/>
        <dbReference type="ChEBI" id="CHEBI:43474"/>
        <dbReference type="ChEBI" id="CHEBI:456216"/>
        <dbReference type="EC" id="5.6.2.4"/>
    </reaction>
</comment>
<dbReference type="PANTHER" id="PTHR47964:SF1">
    <property type="entry name" value="ATP-DEPENDENT DNA HELICASE HOMOLOG RECG, CHLOROPLASTIC"/>
    <property type="match status" value="1"/>
</dbReference>
<dbReference type="InterPro" id="IPR033454">
    <property type="entry name" value="RecG_wedge"/>
</dbReference>
<evidence type="ECO:0000256" key="1">
    <source>
        <dbReference type="ARBA" id="ARBA00007504"/>
    </source>
</evidence>
<reference evidence="18 19" key="1">
    <citation type="submission" date="2011-01" db="EMBL/GenBank/DDBJ databases">
        <title>Whole genome sequence of Amphibacillus xylinus NBRC 15112.</title>
        <authorList>
            <person name="Nakazawa H."/>
            <person name="Katano Y."/>
            <person name="Nakamura S."/>
            <person name="Sasagawa M."/>
            <person name="Fukada J."/>
            <person name="Arai T."/>
            <person name="Sasakura N."/>
            <person name="Mochizuki D."/>
            <person name="Hosoyama A."/>
            <person name="Harada K."/>
            <person name="Horikawa H."/>
            <person name="Kato Y."/>
            <person name="Harada T."/>
            <person name="Sasaki K."/>
            <person name="Sekiguchi M."/>
            <person name="Hodoyama M."/>
            <person name="Nishiko R."/>
            <person name="Narita H."/>
            <person name="Hanamaki A."/>
            <person name="Hata C."/>
            <person name="Konno Y."/>
            <person name="Niimura Y."/>
            <person name="Yamazaki S."/>
            <person name="Fujita N."/>
        </authorList>
    </citation>
    <scope>NUCLEOTIDE SEQUENCE [LARGE SCALE GENOMIC DNA]</scope>
    <source>
        <strain evidence="19">ATCC 51415 / DSM 6626 / JCM 7361 / LMG 17667 / NBRC 15112 / Ep01</strain>
    </source>
</reference>
<dbReference type="GO" id="GO:0006310">
    <property type="term" value="P:DNA recombination"/>
    <property type="evidence" value="ECO:0007669"/>
    <property type="project" value="UniProtKB-UniRule"/>
</dbReference>
<dbReference type="InterPro" id="IPR045562">
    <property type="entry name" value="RecG_dom3_C"/>
</dbReference>
<dbReference type="NCBIfam" id="NF008165">
    <property type="entry name" value="PRK10917.1-3"/>
    <property type="match status" value="1"/>
</dbReference>
<dbReference type="Pfam" id="PF19833">
    <property type="entry name" value="RecG_dom3_C"/>
    <property type="match status" value="1"/>
</dbReference>
<dbReference type="NCBIfam" id="TIGR00643">
    <property type="entry name" value="recG"/>
    <property type="match status" value="1"/>
</dbReference>
<evidence type="ECO:0000256" key="12">
    <source>
        <dbReference type="ARBA" id="ARBA00034617"/>
    </source>
</evidence>
<keyword evidence="9 15" id="KW-0233">DNA recombination</keyword>
<evidence type="ECO:0000313" key="19">
    <source>
        <dbReference type="Proteomes" id="UP000006294"/>
    </source>
</evidence>
<dbReference type="STRING" id="698758.AXY_15360"/>
<dbReference type="CDD" id="cd04488">
    <property type="entry name" value="RecG_wedge_OBF"/>
    <property type="match status" value="1"/>
</dbReference>
<evidence type="ECO:0000256" key="10">
    <source>
        <dbReference type="ARBA" id="ARBA00023204"/>
    </source>
</evidence>
<dbReference type="InterPro" id="IPR047112">
    <property type="entry name" value="RecG/Mfd"/>
</dbReference>
<dbReference type="InterPro" id="IPR027417">
    <property type="entry name" value="P-loop_NTPase"/>
</dbReference>
<comment type="similarity">
    <text evidence="1 15">Belongs to the helicase family. RecG subfamily.</text>
</comment>
<dbReference type="InterPro" id="IPR004609">
    <property type="entry name" value="ATP-dep_DNA_helicase_RecG"/>
</dbReference>
<evidence type="ECO:0000256" key="3">
    <source>
        <dbReference type="ARBA" id="ARBA00022741"/>
    </source>
</evidence>
<evidence type="ECO:0000256" key="11">
    <source>
        <dbReference type="ARBA" id="ARBA00023235"/>
    </source>
</evidence>
<dbReference type="PROSITE" id="PS51194">
    <property type="entry name" value="HELICASE_CTER"/>
    <property type="match status" value="1"/>
</dbReference>
<evidence type="ECO:0000259" key="16">
    <source>
        <dbReference type="PROSITE" id="PS51192"/>
    </source>
</evidence>
<evidence type="ECO:0000256" key="4">
    <source>
        <dbReference type="ARBA" id="ARBA00022763"/>
    </source>
</evidence>
<keyword evidence="19" id="KW-1185">Reference proteome</keyword>
<keyword evidence="4 15" id="KW-0227">DNA damage</keyword>
<dbReference type="InterPro" id="IPR012340">
    <property type="entry name" value="NA-bd_OB-fold"/>
</dbReference>
<evidence type="ECO:0000256" key="15">
    <source>
        <dbReference type="RuleBase" id="RU363016"/>
    </source>
</evidence>
<evidence type="ECO:0000313" key="18">
    <source>
        <dbReference type="EMBL" id="BAM47668.1"/>
    </source>
</evidence>
<name>K0J7N3_AMPXN</name>
<accession>K0J7N3</accession>
<dbReference type="AlphaFoldDB" id="K0J7N3"/>
<dbReference type="Gene3D" id="1.10.150.20">
    <property type="entry name" value="5' to 3' exonuclease, C-terminal subdomain"/>
    <property type="match status" value="1"/>
</dbReference>
<dbReference type="PATRIC" id="fig|698758.3.peg.1532"/>
<feature type="domain" description="Helicase C-terminal" evidence="17">
    <location>
        <begin position="450"/>
        <end position="610"/>
    </location>
</feature>
<dbReference type="InterPro" id="IPR001650">
    <property type="entry name" value="Helicase_C-like"/>
</dbReference>
<comment type="catalytic activity">
    <reaction evidence="12 15">
        <text>Couples ATP hydrolysis with the unwinding of duplex DNA by translocating in the 3'-5' direction.</text>
        <dbReference type="EC" id="5.6.2.4"/>
    </reaction>
</comment>
<dbReference type="SUPFAM" id="SSF52540">
    <property type="entry name" value="P-loop containing nucleoside triphosphate hydrolases"/>
    <property type="match status" value="2"/>
</dbReference>
<sequence length="681" mass="77651">MNAILNRRLVTDIKGVGPALKEKLAQLDIHTVEDLFHTYPSRYENFEVLPITELVHDQKATLEAIVLSQPVVTFYGRKKSRLVVPLQVDQVVVKGIMFNRHFAKDQMVEGKKVTVTGKWDQHRQQITISHYRIGENSSTEIEPSYGLRQIITPFQFRKVLKQAFTQFREEIVEILPNRYLTEYKLLSRGMALEQIHFPQDINHLKQARRRLIYEEFLLFQLKMQGLRQLNIDRTQGQRKEFSETDLIEFINQLPFQLTEAQSKAKQEILDDMRSPHRMHRLLQGDVGSGKTVVAAIALYAAFLAGFQGAIMVPTEILAEQHYQSLTKLFEGKLVVEFLTGSVKGKERKRKLAAIESGEVNVIVGTHALIQDDVSYANLGLVIVDEQHRFGVNQRKVLREKGIDPDVLFMTATPIPRTLAITSFGDMDMSMIDQMPVGRKSVETFWVKESMMPRIINLIEKEVKSGGQAYIIAPLIEESDKLDIQNAVDLYQNLSNTFSIPIEIGLLHGRLTPSEKDEVMQAFAENKVQVLVSTTVVEVGVNVPNATIMVIYDAERFGLSQLHQLRGRVGRGDKQSYCILIADPKGETGKERMQIMTETTNGFVLAEHDLKLRGPGEFFGKKQSGLPEFKLADPIHDYRALETARKDAIEIVTNNYLEENQEFQQLKQLMDHVLMEYQVGFD</sequence>
<evidence type="ECO:0000256" key="5">
    <source>
        <dbReference type="ARBA" id="ARBA00022801"/>
    </source>
</evidence>
<keyword evidence="6 15" id="KW-0347">Helicase</keyword>
<evidence type="ECO:0000256" key="7">
    <source>
        <dbReference type="ARBA" id="ARBA00022840"/>
    </source>
</evidence>
<keyword evidence="7 15" id="KW-0067">ATP-binding</keyword>
<evidence type="ECO:0000256" key="6">
    <source>
        <dbReference type="ARBA" id="ARBA00022806"/>
    </source>
</evidence>
<keyword evidence="10 15" id="KW-0234">DNA repair</keyword>
<dbReference type="SMART" id="SM00490">
    <property type="entry name" value="HELICc"/>
    <property type="match status" value="1"/>
</dbReference>
<dbReference type="EC" id="5.6.2.4" evidence="13 15"/>